<dbReference type="Gene3D" id="2.30.110.10">
    <property type="entry name" value="Electron Transport, Fmn-binding Protein, Chain A"/>
    <property type="match status" value="1"/>
</dbReference>
<dbReference type="OrthoDB" id="6401628at2"/>
<dbReference type="RefSeq" id="WP_039216374.1">
    <property type="nucleotide sequence ID" value="NZ_JWLW01000002.1"/>
</dbReference>
<accession>A0A0B3YK24</accession>
<organism evidence="3 4">
    <name type="scientific">Alteromonas marina</name>
    <dbReference type="NCBI Taxonomy" id="203795"/>
    <lineage>
        <taxon>Bacteria</taxon>
        <taxon>Pseudomonadati</taxon>
        <taxon>Pseudomonadota</taxon>
        <taxon>Gammaproteobacteria</taxon>
        <taxon>Alteromonadales</taxon>
        <taxon>Alteromonadaceae</taxon>
        <taxon>Alteromonas/Salinimonas group</taxon>
        <taxon>Alteromonas</taxon>
    </lineage>
</organism>
<proteinExistence type="predicted"/>
<evidence type="ECO:0000313" key="3">
    <source>
        <dbReference type="EMBL" id="KHT57610.1"/>
    </source>
</evidence>
<dbReference type="GO" id="GO:0006208">
    <property type="term" value="P:pyrimidine nucleobase catabolic process"/>
    <property type="evidence" value="ECO:0007669"/>
    <property type="project" value="TreeGrafter"/>
</dbReference>
<sequence length="176" mass="18789">MTITAIKNAVTEVLPPVTPEAYREGMSSLAAAVNVVTTIGPEGRAGFTATAVCSVSDTPATLLVCLNRGASVHQVFKNSTHLVINTLTSQHQLISNTFGGKAPMNERFEIGDWVESTTGCPRLADAAVSFDCIITDVKSVATHDVIFCQVVDIKQDPEADALLYYQRGYHSACKDA</sequence>
<dbReference type="InterPro" id="IPR050268">
    <property type="entry name" value="NADH-dep_flavin_reductase"/>
</dbReference>
<dbReference type="GO" id="GO:0010181">
    <property type="term" value="F:FMN binding"/>
    <property type="evidence" value="ECO:0007669"/>
    <property type="project" value="InterPro"/>
</dbReference>
<dbReference type="InterPro" id="IPR012349">
    <property type="entry name" value="Split_barrel_FMN-bd"/>
</dbReference>
<dbReference type="AlphaFoldDB" id="A0A0B3YK24"/>
<dbReference type="PANTHER" id="PTHR30466">
    <property type="entry name" value="FLAVIN REDUCTASE"/>
    <property type="match status" value="1"/>
</dbReference>
<evidence type="ECO:0000256" key="1">
    <source>
        <dbReference type="ARBA" id="ARBA00023002"/>
    </source>
</evidence>
<evidence type="ECO:0000313" key="4">
    <source>
        <dbReference type="Proteomes" id="UP000031197"/>
    </source>
</evidence>
<dbReference type="GO" id="GO:0042602">
    <property type="term" value="F:riboflavin reductase (NADPH) activity"/>
    <property type="evidence" value="ECO:0007669"/>
    <property type="project" value="TreeGrafter"/>
</dbReference>
<dbReference type="Proteomes" id="UP000031197">
    <property type="component" value="Unassembled WGS sequence"/>
</dbReference>
<dbReference type="SUPFAM" id="SSF50475">
    <property type="entry name" value="FMN-binding split barrel"/>
    <property type="match status" value="1"/>
</dbReference>
<name>A0A0B3YK24_9ALTE</name>
<protein>
    <submittedName>
        <fullName evidence="3">FMN reductase</fullName>
    </submittedName>
</protein>
<dbReference type="Pfam" id="PF01613">
    <property type="entry name" value="Flavin_Reduct"/>
    <property type="match status" value="1"/>
</dbReference>
<comment type="caution">
    <text evidence="3">The sequence shown here is derived from an EMBL/GenBank/DDBJ whole genome shotgun (WGS) entry which is preliminary data.</text>
</comment>
<dbReference type="InterPro" id="IPR002563">
    <property type="entry name" value="Flavin_Rdtase-like_dom"/>
</dbReference>
<dbReference type="EMBL" id="JWLW01000002">
    <property type="protein sequence ID" value="KHT57610.1"/>
    <property type="molecule type" value="Genomic_DNA"/>
</dbReference>
<reference evidence="3 4" key="1">
    <citation type="submission" date="2014-12" db="EMBL/GenBank/DDBJ databases">
        <title>Genome sequencing of Alteromonas marina AD001.</title>
        <authorList>
            <person name="Adrian T.G.S."/>
            <person name="Chan K.G."/>
        </authorList>
    </citation>
    <scope>NUCLEOTIDE SEQUENCE [LARGE SCALE GENOMIC DNA]</scope>
    <source>
        <strain evidence="3 4">AD001</strain>
    </source>
</reference>
<dbReference type="PANTHER" id="PTHR30466:SF1">
    <property type="entry name" value="FMN REDUCTASE (NADH) RUTF"/>
    <property type="match status" value="1"/>
</dbReference>
<evidence type="ECO:0000259" key="2">
    <source>
        <dbReference type="SMART" id="SM00903"/>
    </source>
</evidence>
<keyword evidence="4" id="KW-1185">Reference proteome</keyword>
<dbReference type="SMART" id="SM00903">
    <property type="entry name" value="Flavin_Reduct"/>
    <property type="match status" value="1"/>
</dbReference>
<keyword evidence="1" id="KW-0560">Oxidoreductase</keyword>
<gene>
    <name evidence="3" type="ORF">RJ41_01230</name>
</gene>
<feature type="domain" description="Flavin reductase like" evidence="2">
    <location>
        <begin position="26"/>
        <end position="171"/>
    </location>
</feature>